<reference evidence="1 2" key="1">
    <citation type="submission" date="2024-09" db="EMBL/GenBank/DDBJ databases">
        <authorList>
            <person name="Sun Q."/>
            <person name="Mori K."/>
        </authorList>
    </citation>
    <scope>NUCLEOTIDE SEQUENCE [LARGE SCALE GENOMIC DNA]</scope>
    <source>
        <strain evidence="1 2">TBRC 1851</strain>
    </source>
</reference>
<sequence length="181" mass="20383">MTTTYLFPDNTVLCNFACVNRLDLLRVALNGRGRWTEAVAFEASRSAAHVPALTALDAGCWLGEPIEIDDPSDAQKIEAIRRVVFGGDDQNQLKHLGEAQTCYIIKRWTEFAGAWWISDDRDALRYARFQGIITRETIDIVSMVVADGEIGAGDAFDLMHTMSKVHDRRLRLPDCVRDLQR</sequence>
<keyword evidence="2" id="KW-1185">Reference proteome</keyword>
<protein>
    <recommendedName>
        <fullName evidence="3">Nucleic acid-binding protein</fullName>
    </recommendedName>
</protein>
<dbReference type="EMBL" id="JBHMQT010000044">
    <property type="protein sequence ID" value="MFC0864942.1"/>
    <property type="molecule type" value="Genomic_DNA"/>
</dbReference>
<name>A0ABV6U9U1_9ACTN</name>
<evidence type="ECO:0000313" key="2">
    <source>
        <dbReference type="Proteomes" id="UP001589870"/>
    </source>
</evidence>
<evidence type="ECO:0000313" key="1">
    <source>
        <dbReference type="EMBL" id="MFC0864942.1"/>
    </source>
</evidence>
<dbReference type="Proteomes" id="UP001589870">
    <property type="component" value="Unassembled WGS sequence"/>
</dbReference>
<comment type="caution">
    <text evidence="1">The sequence shown here is derived from an EMBL/GenBank/DDBJ whole genome shotgun (WGS) entry which is preliminary data.</text>
</comment>
<organism evidence="1 2">
    <name type="scientific">Sphaerimonospora cavernae</name>
    <dbReference type="NCBI Taxonomy" id="1740611"/>
    <lineage>
        <taxon>Bacteria</taxon>
        <taxon>Bacillati</taxon>
        <taxon>Actinomycetota</taxon>
        <taxon>Actinomycetes</taxon>
        <taxon>Streptosporangiales</taxon>
        <taxon>Streptosporangiaceae</taxon>
        <taxon>Sphaerimonospora</taxon>
    </lineage>
</organism>
<gene>
    <name evidence="1" type="ORF">ACFHYQ_21855</name>
</gene>
<accession>A0ABV6U9U1</accession>
<proteinExistence type="predicted"/>
<dbReference type="RefSeq" id="WP_394302981.1">
    <property type="nucleotide sequence ID" value="NZ_JBHMQT010000044.1"/>
</dbReference>
<evidence type="ECO:0008006" key="3">
    <source>
        <dbReference type="Google" id="ProtNLM"/>
    </source>
</evidence>